<organism evidence="7 8">
    <name type="scientific">Babjeviella inositovora NRRL Y-12698</name>
    <dbReference type="NCBI Taxonomy" id="984486"/>
    <lineage>
        <taxon>Eukaryota</taxon>
        <taxon>Fungi</taxon>
        <taxon>Dikarya</taxon>
        <taxon>Ascomycota</taxon>
        <taxon>Saccharomycotina</taxon>
        <taxon>Pichiomycetes</taxon>
        <taxon>Serinales incertae sedis</taxon>
        <taxon>Babjeviella</taxon>
    </lineage>
</organism>
<evidence type="ECO:0000259" key="6">
    <source>
        <dbReference type="Pfam" id="PF00171"/>
    </source>
</evidence>
<accession>A0A1E3QQJ6</accession>
<gene>
    <name evidence="7" type="ORF">BABINDRAFT_161748</name>
</gene>
<dbReference type="AlphaFoldDB" id="A0A1E3QQJ6"/>
<evidence type="ECO:0000256" key="4">
    <source>
        <dbReference type="PROSITE-ProRule" id="PRU10007"/>
    </source>
</evidence>
<dbReference type="GO" id="GO:0046394">
    <property type="term" value="P:carboxylic acid biosynthetic process"/>
    <property type="evidence" value="ECO:0007669"/>
    <property type="project" value="UniProtKB-ARBA"/>
</dbReference>
<dbReference type="PROSITE" id="PS00687">
    <property type="entry name" value="ALDEHYDE_DEHYDR_GLU"/>
    <property type="match status" value="1"/>
</dbReference>
<dbReference type="GO" id="GO:0006598">
    <property type="term" value="P:polyamine catabolic process"/>
    <property type="evidence" value="ECO:0007669"/>
    <property type="project" value="TreeGrafter"/>
</dbReference>
<keyword evidence="8" id="KW-1185">Reference proteome</keyword>
<dbReference type="InterPro" id="IPR016163">
    <property type="entry name" value="Ald_DH_C"/>
</dbReference>
<dbReference type="OrthoDB" id="310895at2759"/>
<dbReference type="InterPro" id="IPR016161">
    <property type="entry name" value="Ald_DH/histidinol_DH"/>
</dbReference>
<proteinExistence type="inferred from homology"/>
<dbReference type="FunFam" id="3.40.309.10:FF:000012">
    <property type="entry name" value="Betaine aldehyde dehydrogenase"/>
    <property type="match status" value="1"/>
</dbReference>
<evidence type="ECO:0000256" key="5">
    <source>
        <dbReference type="RuleBase" id="RU003345"/>
    </source>
</evidence>
<keyword evidence="3" id="KW-0520">NAD</keyword>
<feature type="active site" evidence="4">
    <location>
        <position position="262"/>
    </location>
</feature>
<dbReference type="STRING" id="984486.A0A1E3QQJ6"/>
<dbReference type="Gene3D" id="3.40.309.10">
    <property type="entry name" value="Aldehyde Dehydrogenase, Chain A, domain 2"/>
    <property type="match status" value="1"/>
</dbReference>
<dbReference type="EMBL" id="KV454432">
    <property type="protein sequence ID" value="ODQ79342.1"/>
    <property type="molecule type" value="Genomic_DNA"/>
</dbReference>
<name>A0A1E3QQJ6_9ASCO</name>
<evidence type="ECO:0000256" key="1">
    <source>
        <dbReference type="ARBA" id="ARBA00009986"/>
    </source>
</evidence>
<evidence type="ECO:0000313" key="7">
    <source>
        <dbReference type="EMBL" id="ODQ79342.1"/>
    </source>
</evidence>
<comment type="similarity">
    <text evidence="1 5">Belongs to the aldehyde dehydrogenase family.</text>
</comment>
<reference evidence="8" key="1">
    <citation type="submission" date="2016-05" db="EMBL/GenBank/DDBJ databases">
        <title>Comparative genomics of biotechnologically important yeasts.</title>
        <authorList>
            <consortium name="DOE Joint Genome Institute"/>
            <person name="Riley R."/>
            <person name="Haridas S."/>
            <person name="Wolfe K.H."/>
            <person name="Lopes M.R."/>
            <person name="Hittinger C.T."/>
            <person name="Goker M."/>
            <person name="Salamov A."/>
            <person name="Wisecaver J."/>
            <person name="Long T.M."/>
            <person name="Aerts A.L."/>
            <person name="Barry K."/>
            <person name="Choi C."/>
            <person name="Clum A."/>
            <person name="Coughlan A.Y."/>
            <person name="Deshpande S."/>
            <person name="Douglass A.P."/>
            <person name="Hanson S.J."/>
            <person name="Klenk H.-P."/>
            <person name="Labutti K."/>
            <person name="Lapidus A."/>
            <person name="Lindquist E."/>
            <person name="Lipzen A."/>
            <person name="Meier-Kolthoff J.P."/>
            <person name="Ohm R.A."/>
            <person name="Otillar R.P."/>
            <person name="Pangilinan J."/>
            <person name="Peng Y."/>
            <person name="Rokas A."/>
            <person name="Rosa C.A."/>
            <person name="Scheuner C."/>
            <person name="Sibirny A.A."/>
            <person name="Slot J.C."/>
            <person name="Stielow J.B."/>
            <person name="Sun H."/>
            <person name="Kurtzman C.P."/>
            <person name="Blackwell M."/>
            <person name="Grigoriev I.V."/>
            <person name="Jeffries T.W."/>
        </authorList>
    </citation>
    <scope>NUCLEOTIDE SEQUENCE [LARGE SCALE GENOMIC DNA]</scope>
    <source>
        <strain evidence="8">NRRL Y-12698</strain>
    </source>
</reference>
<dbReference type="InterPro" id="IPR016162">
    <property type="entry name" value="Ald_DH_N"/>
</dbReference>
<feature type="domain" description="Aldehyde dehydrogenase" evidence="6">
    <location>
        <begin position="28"/>
        <end position="487"/>
    </location>
</feature>
<dbReference type="InterPro" id="IPR029510">
    <property type="entry name" value="Ald_DH_CS_GLU"/>
</dbReference>
<dbReference type="Gene3D" id="3.40.605.10">
    <property type="entry name" value="Aldehyde Dehydrogenase, Chain A, domain 1"/>
    <property type="match status" value="1"/>
</dbReference>
<dbReference type="Proteomes" id="UP000094336">
    <property type="component" value="Unassembled WGS sequence"/>
</dbReference>
<keyword evidence="2 5" id="KW-0560">Oxidoreductase</keyword>
<dbReference type="GeneID" id="30146840"/>
<dbReference type="PANTHER" id="PTHR43720">
    <property type="entry name" value="2-AMINOMUCONIC SEMIALDEHYDE DEHYDROGENASE"/>
    <property type="match status" value="1"/>
</dbReference>
<dbReference type="Pfam" id="PF00171">
    <property type="entry name" value="Aldedh"/>
    <property type="match status" value="1"/>
</dbReference>
<evidence type="ECO:0000256" key="3">
    <source>
        <dbReference type="ARBA" id="ARBA00023027"/>
    </source>
</evidence>
<evidence type="ECO:0000256" key="2">
    <source>
        <dbReference type="ARBA" id="ARBA00023002"/>
    </source>
</evidence>
<dbReference type="FunFam" id="3.40.605.10:FF:000001">
    <property type="entry name" value="Aldehyde dehydrogenase 1"/>
    <property type="match status" value="1"/>
</dbReference>
<evidence type="ECO:0000313" key="8">
    <source>
        <dbReference type="Proteomes" id="UP000094336"/>
    </source>
</evidence>
<sequence>MSDLFVDITLPNGLQYKQPVGLYINGQWLKSDTQIVSINPYTEEPITSVYAASAADVDTAAQAAHVAFQSWKRVTGEDKARLLRRLATLTEENLELLASLEAIDAGKPKEYNAKADVEGVAAILNYYAGSADKISGRVIPISDTKFAYTRREPLGVVGQIVPWNYPISMSSWKFAPALAAGNCIIIKSAENTPLSLLLFATLVEQAGFPPGVFNIISGYGAIAGTAISTHPLIQKVAFTGSTKVGQTVQRDASANLKNVTLECGGKSPLIVFDDADFEQAVKWAAWGIMYNSGQNCTANARIYVQDTIYDAFLEKFRATVIEEFPLLDAFDDRAKLGPVISKVQYDKIKQYIASGKADGARVLLGDDTKVPEKGYWIPPTVFVDCAEHMKIVREEIFGPVVAVSKFSSEEEVLAKANDSTYGLAAMVFTKDIVKAHRFAAELEAGTVYVNSSNDEDIKAPFGGYKMSGIGRELGEEGLEIYTQVKSVHINLGNKL</sequence>
<dbReference type="GO" id="GO:0004029">
    <property type="term" value="F:aldehyde dehydrogenase (NAD+) activity"/>
    <property type="evidence" value="ECO:0007669"/>
    <property type="project" value="TreeGrafter"/>
</dbReference>
<protein>
    <recommendedName>
        <fullName evidence="6">Aldehyde dehydrogenase domain-containing protein</fullName>
    </recommendedName>
</protein>
<dbReference type="FunFam" id="3.40.605.10:FF:000026">
    <property type="entry name" value="Aldehyde dehydrogenase, putative"/>
    <property type="match status" value="1"/>
</dbReference>
<dbReference type="InterPro" id="IPR015590">
    <property type="entry name" value="Aldehyde_DH_dom"/>
</dbReference>
<dbReference type="RefSeq" id="XP_018984670.1">
    <property type="nucleotide sequence ID" value="XM_019128987.1"/>
</dbReference>
<dbReference type="SUPFAM" id="SSF53720">
    <property type="entry name" value="ALDH-like"/>
    <property type="match status" value="1"/>
</dbReference>
<dbReference type="PANTHER" id="PTHR43720:SF2">
    <property type="entry name" value="2-AMINOMUCONIC SEMIALDEHYDE DEHYDROGENASE"/>
    <property type="match status" value="1"/>
</dbReference>